<evidence type="ECO:0000259" key="3">
    <source>
        <dbReference type="Pfam" id="PF07859"/>
    </source>
</evidence>
<dbReference type="GO" id="GO:0016787">
    <property type="term" value="F:hydrolase activity"/>
    <property type="evidence" value="ECO:0007669"/>
    <property type="project" value="InterPro"/>
</dbReference>
<keyword evidence="1" id="KW-0560">Oxidoreductase</keyword>
<dbReference type="InterPro" id="IPR036291">
    <property type="entry name" value="NAD(P)-bd_dom_sf"/>
</dbReference>
<dbReference type="PANTHER" id="PTHR43157:SF31">
    <property type="entry name" value="PHOSPHATIDYLINOSITOL-GLYCAN BIOSYNTHESIS CLASS F PROTEIN"/>
    <property type="match status" value="1"/>
</dbReference>
<evidence type="ECO:0000256" key="2">
    <source>
        <dbReference type="SAM" id="MobiDB-lite"/>
    </source>
</evidence>
<dbReference type="InterPro" id="IPR029058">
    <property type="entry name" value="AB_hydrolase_fold"/>
</dbReference>
<feature type="region of interest" description="Disordered" evidence="2">
    <location>
        <begin position="369"/>
        <end position="391"/>
    </location>
</feature>
<accession>A0A9P8K0G1</accession>
<gene>
    <name evidence="4" type="ORF">KCU98_g2561</name>
</gene>
<dbReference type="PANTHER" id="PTHR43157">
    <property type="entry name" value="PHOSPHATIDYLINOSITOL-GLYCAN BIOSYNTHESIS CLASS F PROTEIN-RELATED"/>
    <property type="match status" value="1"/>
</dbReference>
<evidence type="ECO:0000256" key="1">
    <source>
        <dbReference type="ARBA" id="ARBA00023002"/>
    </source>
</evidence>
<dbReference type="Pfam" id="PF07859">
    <property type="entry name" value="Abhydrolase_3"/>
    <property type="match status" value="1"/>
</dbReference>
<reference evidence="4" key="1">
    <citation type="journal article" date="2021" name="J Fungi (Basel)">
        <title>Virulence traits and population genomics of the black yeast Aureobasidium melanogenum.</title>
        <authorList>
            <person name="Cernosa A."/>
            <person name="Sun X."/>
            <person name="Gostincar C."/>
            <person name="Fang C."/>
            <person name="Gunde-Cimerman N."/>
            <person name="Song Z."/>
        </authorList>
    </citation>
    <scope>NUCLEOTIDE SEQUENCE</scope>
    <source>
        <strain evidence="4">EXF-9298</strain>
    </source>
</reference>
<dbReference type="Pfam" id="PF00106">
    <property type="entry name" value="adh_short"/>
    <property type="match status" value="1"/>
</dbReference>
<feature type="domain" description="Alpha/beta hydrolase fold-3" evidence="3">
    <location>
        <begin position="1015"/>
        <end position="1231"/>
    </location>
</feature>
<dbReference type="Gene3D" id="3.40.50.720">
    <property type="entry name" value="NAD(P)-binding Rossmann-like Domain"/>
    <property type="match status" value="1"/>
</dbReference>
<dbReference type="SUPFAM" id="SSF53474">
    <property type="entry name" value="alpha/beta-Hydrolases"/>
    <property type="match status" value="1"/>
</dbReference>
<comment type="caution">
    <text evidence="4">The sequence shown here is derived from an EMBL/GenBank/DDBJ whole genome shotgun (WGS) entry which is preliminary data.</text>
</comment>
<protein>
    <submittedName>
        <fullName evidence="4">NAD(P)-binding protein</fullName>
    </submittedName>
</protein>
<dbReference type="GO" id="GO:0016491">
    <property type="term" value="F:oxidoreductase activity"/>
    <property type="evidence" value="ECO:0007669"/>
    <property type="project" value="UniProtKB-KW"/>
</dbReference>
<sequence length="1257" mass="138271">MSPNYKSEITPEKEASTRQYLYRQFFVTPPLVSLQEVDLTGKTAIVTGSNVGLGLECARQLLDLKLRKLILAVRSEAKGEKARSELLAGCTLAPSAIEIWNLDLSEYDSITKFAERAQGLDHLDIVVMNAGLYKVEQAFNSSTGFEEDIQVNYISTALLTILLLPILRSKQSGSDPGRLTIVSSDTAGWAKFEERSSDPILSAFKNTFAASAGWNMQERYSTSKLLGQLFLFELSDRLDPSEVIINACNPGFCYGSDLQREGNGTILGFLVRVFTRIIGRTTSVGARSLTAAATTFGQEVHGQYVEDCEIHPMAPLIYQPEGKRIAKQLWEELLDELSFAGNNAAGRARTSNAPTGIDDQDDLARLEQSNNRSTKSVPGPSNRGEIPFSATDTATNDNWDFCLAPTSYDASFDLLNMQGFEANSGTQDIGDLFSTDLTTGPHSSCPQWTDPLAISKDTDRDMVCEPASYSTSQIVDESAAGQTLTLDAWPIFECNPFLDIIPCPTTAPDHLRSLYNALSDQCVSCNANSQEVAKIEPFVYGTRDKLIAIVQRFSDKAQKIHGLLSEKDATGVATQSSFILPPPAVLDSLLSACHRLYELHYPFLSAVAMRTNELLTKGVDPVITSLKLLLMMAAGAMTSAASDNHQIAQGLLEISRVFLNHIVEEDVRLVSNPDLLQCALGFNIVAAWSGDKWQMDASVYQKAMYIEMIRRSGLFEHHSSNIALPLADLTRVWQAWQEQESHNRTAYTWIILDQEMCLFQDSASTLFTSVTNFNTSVPSSDRLWHATSAEQWAHDIGYREGGTVALPPSLDEHVRILHGEKTGIDPSKLTSTTLRLLLCHLQKVVSRVRALIADMTGNGCATRAPHRQTAMVLISVHMDEARDMLRKWHDLASSGHTDADAPAMGANTILYHLISLNTLVNFPDIERIARSNKADLGQKPAHWVEESMGGQRTALHGTAEEMRTQFDGMLAALAPLYPPPSDAVVSRDHEVGHFKVRVYTKTRTRASGNPLPIGLFAHGGGFVLGSLDSEDAFCRLLVEHANTIIVSLGYRHSPEVEAPTHLEDCLAGLSWVLDNAKSFGGDTTKIYTIGDSAGAMLSLAVARKVRTGQAEVPSDSVRGVVALVPAAWHPDNPPKGYEQEYKAHQENATNVPILDATSVRQFFEYSGLAADDRDYMVGYDLDSHKLFPPTYIVTCEFDPLRDDGVVLAKCLENAGIPTRYDHYDGLPHVFWVNPILPETKVFVENLLKGVDWVIKQM</sequence>
<dbReference type="Proteomes" id="UP000729357">
    <property type="component" value="Unassembled WGS sequence"/>
</dbReference>
<dbReference type="Gene3D" id="3.40.50.1820">
    <property type="entry name" value="alpha/beta hydrolase"/>
    <property type="match status" value="1"/>
</dbReference>
<name>A0A9P8K0G1_AURME</name>
<feature type="non-terminal residue" evidence="4">
    <location>
        <position position="1257"/>
    </location>
</feature>
<dbReference type="SUPFAM" id="SSF51735">
    <property type="entry name" value="NAD(P)-binding Rossmann-fold domains"/>
    <property type="match status" value="1"/>
</dbReference>
<dbReference type="EMBL" id="JAHFXS010000145">
    <property type="protein sequence ID" value="KAG9988497.1"/>
    <property type="molecule type" value="Genomic_DNA"/>
</dbReference>
<proteinExistence type="predicted"/>
<keyword evidence="5" id="KW-1185">Reference proteome</keyword>
<dbReference type="InterPro" id="IPR002347">
    <property type="entry name" value="SDR_fam"/>
</dbReference>
<evidence type="ECO:0000313" key="5">
    <source>
        <dbReference type="Proteomes" id="UP000729357"/>
    </source>
</evidence>
<evidence type="ECO:0000313" key="4">
    <source>
        <dbReference type="EMBL" id="KAG9988497.1"/>
    </source>
</evidence>
<dbReference type="AlphaFoldDB" id="A0A9P8K0G1"/>
<organism evidence="4 5">
    <name type="scientific">Aureobasidium melanogenum</name>
    <name type="common">Aureobasidium pullulans var. melanogenum</name>
    <dbReference type="NCBI Taxonomy" id="46634"/>
    <lineage>
        <taxon>Eukaryota</taxon>
        <taxon>Fungi</taxon>
        <taxon>Dikarya</taxon>
        <taxon>Ascomycota</taxon>
        <taxon>Pezizomycotina</taxon>
        <taxon>Dothideomycetes</taxon>
        <taxon>Dothideomycetidae</taxon>
        <taxon>Dothideales</taxon>
        <taxon>Saccotheciaceae</taxon>
        <taxon>Aureobasidium</taxon>
    </lineage>
</organism>
<reference evidence="4" key="2">
    <citation type="submission" date="2021-08" db="EMBL/GenBank/DDBJ databases">
        <authorList>
            <person name="Gostincar C."/>
            <person name="Sun X."/>
            <person name="Song Z."/>
            <person name="Gunde-Cimerman N."/>
        </authorList>
    </citation>
    <scope>NUCLEOTIDE SEQUENCE</scope>
    <source>
        <strain evidence="4">EXF-9298</strain>
    </source>
</reference>
<dbReference type="InterPro" id="IPR013094">
    <property type="entry name" value="AB_hydrolase_3"/>
</dbReference>